<dbReference type="RefSeq" id="WP_234831034.1">
    <property type="nucleotide sequence ID" value="NZ_CP137532.1"/>
</dbReference>
<sequence>MTWIEHTKLPLRSWMLDLHLLTRTNMAALGAYAPPGADGMTAQWMTDACGYYIDHDLSLPNEIFSTYSALKFS</sequence>
<evidence type="ECO:0000313" key="1">
    <source>
        <dbReference type="EMBL" id="WOP58742.1"/>
    </source>
</evidence>
<protein>
    <submittedName>
        <fullName evidence="1">Uncharacterized protein</fullName>
    </submittedName>
</protein>
<dbReference type="AlphaFoldDB" id="A0AAX4FPX3"/>
<name>A0AAX4FPX3_XANEU</name>
<accession>A0AAX4FPX3</accession>
<dbReference type="EMBL" id="CP137539">
    <property type="protein sequence ID" value="WOP58742.1"/>
    <property type="molecule type" value="Genomic_DNA"/>
</dbReference>
<reference evidence="1" key="1">
    <citation type="submission" date="2023-10" db="EMBL/GenBank/DDBJ databases">
        <title>Comparative Genomic Analysis of Tomato Bacterial Spot Xanthomonads Reveals A New Lineage of Xanthomonas euvesicatoria.</title>
        <authorList>
            <person name="Huang C.-J."/>
            <person name="Wu T.-L."/>
            <person name="Wu Y.-L."/>
            <person name="Wang R.-S."/>
            <person name="Lin Y.-C."/>
        </authorList>
    </citation>
    <scope>NUCLEOTIDE SEQUENCE</scope>
    <source>
        <strain evidence="1">T0319-01</strain>
    </source>
</reference>
<organism evidence="1 2">
    <name type="scientific">Xanthomonas euvesicatoria</name>
    <dbReference type="NCBI Taxonomy" id="456327"/>
    <lineage>
        <taxon>Bacteria</taxon>
        <taxon>Pseudomonadati</taxon>
        <taxon>Pseudomonadota</taxon>
        <taxon>Gammaproteobacteria</taxon>
        <taxon>Lysobacterales</taxon>
        <taxon>Lysobacteraceae</taxon>
        <taxon>Xanthomonas</taxon>
    </lineage>
</organism>
<proteinExistence type="predicted"/>
<gene>
    <name evidence="1" type="ORF">R5577_14470</name>
</gene>
<dbReference type="Proteomes" id="UP001304429">
    <property type="component" value="Chromosome"/>
</dbReference>
<evidence type="ECO:0000313" key="2">
    <source>
        <dbReference type="Proteomes" id="UP001304429"/>
    </source>
</evidence>